<keyword evidence="8" id="KW-0808">Transferase</keyword>
<dbReference type="GO" id="GO:0016740">
    <property type="term" value="F:transferase activity"/>
    <property type="evidence" value="ECO:0007669"/>
    <property type="project" value="UniProtKB-KW"/>
</dbReference>
<feature type="domain" description="GtrA/DPMS transmembrane" evidence="7">
    <location>
        <begin position="10"/>
        <end position="125"/>
    </location>
</feature>
<dbReference type="Proteomes" id="UP000075606">
    <property type="component" value="Unassembled WGS sequence"/>
</dbReference>
<dbReference type="STRING" id="333140.AWW68_16365"/>
<dbReference type="Pfam" id="PF04138">
    <property type="entry name" value="GtrA_DPMS_TM"/>
    <property type="match status" value="1"/>
</dbReference>
<dbReference type="PANTHER" id="PTHR38459:SF1">
    <property type="entry name" value="PROPHAGE BACTOPRENOL-LINKED GLUCOSE TRANSLOCASE HOMOLOG"/>
    <property type="match status" value="1"/>
</dbReference>
<accession>A0A150X676</accession>
<evidence type="ECO:0000256" key="2">
    <source>
        <dbReference type="ARBA" id="ARBA00009399"/>
    </source>
</evidence>
<comment type="similarity">
    <text evidence="2">Belongs to the GtrA family.</text>
</comment>
<proteinExistence type="inferred from homology"/>
<dbReference type="GO" id="GO:0005886">
    <property type="term" value="C:plasma membrane"/>
    <property type="evidence" value="ECO:0007669"/>
    <property type="project" value="TreeGrafter"/>
</dbReference>
<keyword evidence="3 6" id="KW-0812">Transmembrane</keyword>
<comment type="subcellular location">
    <subcellularLocation>
        <location evidence="1">Membrane</location>
        <topology evidence="1">Multi-pass membrane protein</topology>
    </subcellularLocation>
</comment>
<feature type="transmembrane region" description="Helical" evidence="6">
    <location>
        <begin position="75"/>
        <end position="94"/>
    </location>
</feature>
<dbReference type="InterPro" id="IPR051401">
    <property type="entry name" value="GtrA_CellWall_Glycosyl"/>
</dbReference>
<evidence type="ECO:0000256" key="1">
    <source>
        <dbReference type="ARBA" id="ARBA00004141"/>
    </source>
</evidence>
<dbReference type="RefSeq" id="WP_068223919.1">
    <property type="nucleotide sequence ID" value="NZ_CP139724.1"/>
</dbReference>
<evidence type="ECO:0000259" key="7">
    <source>
        <dbReference type="Pfam" id="PF04138"/>
    </source>
</evidence>
<feature type="transmembrane region" description="Helical" evidence="6">
    <location>
        <begin position="101"/>
        <end position="118"/>
    </location>
</feature>
<keyword evidence="5 6" id="KW-0472">Membrane</keyword>
<evidence type="ECO:0000256" key="3">
    <source>
        <dbReference type="ARBA" id="ARBA00022692"/>
    </source>
</evidence>
<evidence type="ECO:0000256" key="5">
    <source>
        <dbReference type="ARBA" id="ARBA00023136"/>
    </source>
</evidence>
<feature type="transmembrane region" description="Helical" evidence="6">
    <location>
        <begin position="38"/>
        <end position="55"/>
    </location>
</feature>
<evidence type="ECO:0000313" key="9">
    <source>
        <dbReference type="Proteomes" id="UP000075606"/>
    </source>
</evidence>
<keyword evidence="9" id="KW-1185">Reference proteome</keyword>
<protein>
    <submittedName>
        <fullName evidence="8">Glycosyl transferase family 2</fullName>
    </submittedName>
</protein>
<organism evidence="8 9">
    <name type="scientific">Roseivirga spongicola</name>
    <dbReference type="NCBI Taxonomy" id="333140"/>
    <lineage>
        <taxon>Bacteria</taxon>
        <taxon>Pseudomonadati</taxon>
        <taxon>Bacteroidota</taxon>
        <taxon>Cytophagia</taxon>
        <taxon>Cytophagales</taxon>
        <taxon>Roseivirgaceae</taxon>
        <taxon>Roseivirga</taxon>
    </lineage>
</organism>
<dbReference type="InterPro" id="IPR007267">
    <property type="entry name" value="GtrA_DPMS_TM"/>
</dbReference>
<comment type="caution">
    <text evidence="8">The sequence shown here is derived from an EMBL/GenBank/DDBJ whole genome shotgun (WGS) entry which is preliminary data.</text>
</comment>
<gene>
    <name evidence="8" type="ORF">AWW68_16365</name>
</gene>
<reference evidence="8 9" key="1">
    <citation type="submission" date="2016-01" db="EMBL/GenBank/DDBJ databases">
        <title>Genome sequencing of Roseivirga spongicola UST030701-084.</title>
        <authorList>
            <person name="Selvaratnam C."/>
            <person name="Thevarajoo S."/>
            <person name="Goh K.M."/>
            <person name="Ee R."/>
            <person name="Chan K.-G."/>
            <person name="Chong C.S."/>
        </authorList>
    </citation>
    <scope>NUCLEOTIDE SEQUENCE [LARGE SCALE GENOMIC DNA]</scope>
    <source>
        <strain evidence="8 9">UST030701-084</strain>
    </source>
</reference>
<evidence type="ECO:0000256" key="6">
    <source>
        <dbReference type="SAM" id="Phobius"/>
    </source>
</evidence>
<evidence type="ECO:0000313" key="8">
    <source>
        <dbReference type="EMBL" id="KYG74221.1"/>
    </source>
</evidence>
<dbReference type="EMBL" id="LRPC01000028">
    <property type="protein sequence ID" value="KYG74221.1"/>
    <property type="molecule type" value="Genomic_DNA"/>
</dbReference>
<dbReference type="GO" id="GO:0000271">
    <property type="term" value="P:polysaccharide biosynthetic process"/>
    <property type="evidence" value="ECO:0007669"/>
    <property type="project" value="InterPro"/>
</dbReference>
<dbReference type="OrthoDB" id="9812049at2"/>
<evidence type="ECO:0000256" key="4">
    <source>
        <dbReference type="ARBA" id="ARBA00022989"/>
    </source>
</evidence>
<name>A0A150X676_9BACT</name>
<dbReference type="PANTHER" id="PTHR38459">
    <property type="entry name" value="PROPHAGE BACTOPRENOL-LINKED GLUCOSE TRANSLOCASE HOMOLOG"/>
    <property type="match status" value="1"/>
</dbReference>
<keyword evidence="4 6" id="KW-1133">Transmembrane helix</keyword>
<sequence>MTEVFFKFIRFCVVGFSGLLIDYSLTYVGKEKMKMNKYVANGIGFLCAATTNFLLNQYWTFEDKNPDDFIQFSQYLSIALIGLGINTLVIYLLVNKKDMNFYLAKLIAIGVAIIWNFTANYNFTFA</sequence>
<dbReference type="AlphaFoldDB" id="A0A150X676"/>